<dbReference type="InterPro" id="IPR013083">
    <property type="entry name" value="Znf_RING/FYVE/PHD"/>
</dbReference>
<dbReference type="KEGG" id="bze:COCCADRAFT_91372"/>
<dbReference type="RefSeq" id="XP_007710477.1">
    <property type="nucleotide sequence ID" value="XM_007712287.1"/>
</dbReference>
<keyword evidence="4" id="KW-1185">Reference proteome</keyword>
<reference evidence="3 4" key="1">
    <citation type="journal article" date="2013" name="PLoS Genet.">
        <title>Comparative genome structure, secondary metabolite, and effector coding capacity across Cochliobolus pathogens.</title>
        <authorList>
            <person name="Condon B.J."/>
            <person name="Leng Y."/>
            <person name="Wu D."/>
            <person name="Bushley K.E."/>
            <person name="Ohm R.A."/>
            <person name="Otillar R."/>
            <person name="Martin J."/>
            <person name="Schackwitz W."/>
            <person name="Grimwood J."/>
            <person name="MohdZainudin N."/>
            <person name="Xue C."/>
            <person name="Wang R."/>
            <person name="Manning V.A."/>
            <person name="Dhillon B."/>
            <person name="Tu Z.J."/>
            <person name="Steffenson B.J."/>
            <person name="Salamov A."/>
            <person name="Sun H."/>
            <person name="Lowry S."/>
            <person name="LaButti K."/>
            <person name="Han J."/>
            <person name="Copeland A."/>
            <person name="Lindquist E."/>
            <person name="Barry K."/>
            <person name="Schmutz J."/>
            <person name="Baker S.E."/>
            <person name="Ciuffetti L.M."/>
            <person name="Grigoriev I.V."/>
            <person name="Zhong S."/>
            <person name="Turgeon B.G."/>
        </authorList>
    </citation>
    <scope>NUCLEOTIDE SEQUENCE [LARGE SCALE GENOMIC DNA]</scope>
    <source>
        <strain evidence="3 4">26-R-13</strain>
    </source>
</reference>
<organism evidence="3 4">
    <name type="scientific">Cochliobolus carbonum (strain 26-R-13)</name>
    <name type="common">Maize leaf spot fungus</name>
    <name type="synonym">Bipolaris zeicola</name>
    <dbReference type="NCBI Taxonomy" id="930089"/>
    <lineage>
        <taxon>Eukaryota</taxon>
        <taxon>Fungi</taxon>
        <taxon>Dikarya</taxon>
        <taxon>Ascomycota</taxon>
        <taxon>Pezizomycotina</taxon>
        <taxon>Dothideomycetes</taxon>
        <taxon>Pleosporomycetidae</taxon>
        <taxon>Pleosporales</taxon>
        <taxon>Pleosporineae</taxon>
        <taxon>Pleosporaceae</taxon>
        <taxon>Bipolaris</taxon>
    </lineage>
</organism>
<dbReference type="PANTHER" id="PTHR21540">
    <property type="entry name" value="RING FINGER AND SWIM DOMAIN-CONTAINING PROTEIN 2"/>
    <property type="match status" value="1"/>
</dbReference>
<dbReference type="SUPFAM" id="SSF57850">
    <property type="entry name" value="RING/U-box"/>
    <property type="match status" value="1"/>
</dbReference>
<dbReference type="GO" id="GO:0008270">
    <property type="term" value="F:zinc ion binding"/>
    <property type="evidence" value="ECO:0007669"/>
    <property type="project" value="UniProtKB-KW"/>
</dbReference>
<name>W6YUW9_COCC2</name>
<dbReference type="Pfam" id="PF13639">
    <property type="entry name" value="zf-RING_2"/>
    <property type="match status" value="1"/>
</dbReference>
<dbReference type="HOGENOM" id="CLU_086448_1_1_1"/>
<dbReference type="GeneID" id="19153170"/>
<dbReference type="InterPro" id="IPR001841">
    <property type="entry name" value="Znf_RING"/>
</dbReference>
<evidence type="ECO:0000259" key="2">
    <source>
        <dbReference type="PROSITE" id="PS50089"/>
    </source>
</evidence>
<dbReference type="Gene3D" id="3.30.40.10">
    <property type="entry name" value="Zinc/RING finger domain, C3HC4 (zinc finger)"/>
    <property type="match status" value="1"/>
</dbReference>
<dbReference type="PANTHER" id="PTHR21540:SF0">
    <property type="entry name" value="PHD FAMILY PROTEIN"/>
    <property type="match status" value="1"/>
</dbReference>
<protein>
    <recommendedName>
        <fullName evidence="2">RING-type domain-containing protein</fullName>
    </recommendedName>
</protein>
<dbReference type="PROSITE" id="PS50089">
    <property type="entry name" value="ZF_RING_2"/>
    <property type="match status" value="1"/>
</dbReference>
<evidence type="ECO:0000256" key="1">
    <source>
        <dbReference type="PROSITE-ProRule" id="PRU00175"/>
    </source>
</evidence>
<dbReference type="EMBL" id="KI964578">
    <property type="protein sequence ID" value="EUC35266.1"/>
    <property type="molecule type" value="Genomic_DNA"/>
</dbReference>
<gene>
    <name evidence="3" type="ORF">COCCADRAFT_91372</name>
</gene>
<proteinExistence type="predicted"/>
<dbReference type="Proteomes" id="UP000053841">
    <property type="component" value="Unassembled WGS sequence"/>
</dbReference>
<dbReference type="OrthoDB" id="3693478at2759"/>
<keyword evidence="1" id="KW-0479">Metal-binding</keyword>
<accession>W6YUW9</accession>
<dbReference type="GO" id="GO:0061630">
    <property type="term" value="F:ubiquitin protein ligase activity"/>
    <property type="evidence" value="ECO:0007669"/>
    <property type="project" value="InterPro"/>
</dbReference>
<keyword evidence="1" id="KW-0863">Zinc-finger</keyword>
<evidence type="ECO:0000313" key="4">
    <source>
        <dbReference type="Proteomes" id="UP000053841"/>
    </source>
</evidence>
<dbReference type="AlphaFoldDB" id="W6YUW9"/>
<sequence>VRHGQGIVRLSFPRSTKTFAIHTDLLCAHSKFFRRKFQPRRQDIEGNCPICHGGLDLDIQDITFCNSCGGNFHLGCINQWRRQPTEEGPEPCPLCRQKWSEHKLHQWASLRELSAASFEIYYDWLYTRLITRYGDDEDLGFSKRELAVLDIFQAYDIGIQVEDERFCTEVVDTIVKLAIGGSAVRGRYLATLHDECATSRLE</sequence>
<feature type="domain" description="RING-type" evidence="2">
    <location>
        <begin position="48"/>
        <end position="96"/>
    </location>
</feature>
<evidence type="ECO:0000313" key="3">
    <source>
        <dbReference type="EMBL" id="EUC35266.1"/>
    </source>
</evidence>
<keyword evidence="1" id="KW-0862">Zinc</keyword>
<dbReference type="InterPro" id="IPR039903">
    <property type="entry name" value="Zswim2"/>
</dbReference>
<feature type="non-terminal residue" evidence="3">
    <location>
        <position position="1"/>
    </location>
</feature>